<keyword evidence="2" id="KW-1185">Reference proteome</keyword>
<gene>
    <name evidence="1" type="ORF">APZ42_011702</name>
</gene>
<organism evidence="1 2">
    <name type="scientific">Daphnia magna</name>
    <dbReference type="NCBI Taxonomy" id="35525"/>
    <lineage>
        <taxon>Eukaryota</taxon>
        <taxon>Metazoa</taxon>
        <taxon>Ecdysozoa</taxon>
        <taxon>Arthropoda</taxon>
        <taxon>Crustacea</taxon>
        <taxon>Branchiopoda</taxon>
        <taxon>Diplostraca</taxon>
        <taxon>Cladocera</taxon>
        <taxon>Anomopoda</taxon>
        <taxon>Daphniidae</taxon>
        <taxon>Daphnia</taxon>
    </lineage>
</organism>
<name>A0A162SXR1_9CRUS</name>
<evidence type="ECO:0000313" key="2">
    <source>
        <dbReference type="Proteomes" id="UP000076858"/>
    </source>
</evidence>
<sequence length="52" mass="5853">MTTPVHLMANPPSTMRYIFMSSISQGQSEITIAFDAWAFKFEPKNSLQSSVK</sequence>
<dbReference type="EMBL" id="LRGB01000024">
    <property type="protein sequence ID" value="KZS21718.1"/>
    <property type="molecule type" value="Genomic_DNA"/>
</dbReference>
<dbReference type="Proteomes" id="UP000076858">
    <property type="component" value="Unassembled WGS sequence"/>
</dbReference>
<dbReference type="AlphaFoldDB" id="A0A162SXR1"/>
<reference evidence="1 2" key="1">
    <citation type="submission" date="2016-03" db="EMBL/GenBank/DDBJ databases">
        <title>EvidentialGene: Evidence-directed Construction of Genes on Genomes.</title>
        <authorList>
            <person name="Gilbert D.G."/>
            <person name="Choi J.-H."/>
            <person name="Mockaitis K."/>
            <person name="Colbourne J."/>
            <person name="Pfrender M."/>
        </authorList>
    </citation>
    <scope>NUCLEOTIDE SEQUENCE [LARGE SCALE GENOMIC DNA]</scope>
    <source>
        <strain evidence="1 2">Xinb3</strain>
        <tissue evidence="1">Complete organism</tissue>
    </source>
</reference>
<protein>
    <submittedName>
        <fullName evidence="1">Uncharacterized protein</fullName>
    </submittedName>
</protein>
<comment type="caution">
    <text evidence="1">The sequence shown here is derived from an EMBL/GenBank/DDBJ whole genome shotgun (WGS) entry which is preliminary data.</text>
</comment>
<proteinExistence type="predicted"/>
<evidence type="ECO:0000313" key="1">
    <source>
        <dbReference type="EMBL" id="KZS21718.1"/>
    </source>
</evidence>
<accession>A0A162SXR1</accession>